<comment type="caution">
    <text evidence="3">The sequence shown here is derived from an EMBL/GenBank/DDBJ whole genome shotgun (WGS) entry which is preliminary data.</text>
</comment>
<reference evidence="3 4" key="1">
    <citation type="journal article" date="2015" name="Appl. Environ. Microbiol.">
        <title>The Enterobacterium Trabulsiella odontotermitis Presents Novel Adaptations Related to Its Association with Fungus-Growing Termites.</title>
        <authorList>
            <person name="Sapountzis P."/>
            <person name="Gruntjes T."/>
            <person name="Otani S."/>
            <person name="Estevez J."/>
            <person name="da Costa R.R."/>
            <person name="Plunkett G.3rd."/>
            <person name="Perna N.T."/>
            <person name="Poulsen M."/>
        </authorList>
    </citation>
    <scope>NUCLEOTIDE SEQUENCE [LARGE SCALE GENOMIC DNA]</scope>
    <source>
        <strain evidence="3 4">12</strain>
    </source>
</reference>
<evidence type="ECO:0000313" key="4">
    <source>
        <dbReference type="Proteomes" id="UP000037393"/>
    </source>
</evidence>
<dbReference type="Pfam" id="PF04233">
    <property type="entry name" value="Phage_Mu_F"/>
    <property type="match status" value="1"/>
</dbReference>
<feature type="region of interest" description="Disordered" evidence="1">
    <location>
        <begin position="172"/>
        <end position="191"/>
    </location>
</feature>
<dbReference type="AlphaFoldDB" id="A0A0L0GXS6"/>
<accession>A0A0L0GXS6</accession>
<evidence type="ECO:0000313" key="3">
    <source>
        <dbReference type="EMBL" id="KNC94020.1"/>
    </source>
</evidence>
<gene>
    <name evidence="3" type="ORF">GM31_16810</name>
</gene>
<keyword evidence="4" id="KW-1185">Reference proteome</keyword>
<proteinExistence type="predicted"/>
<dbReference type="Proteomes" id="UP000037393">
    <property type="component" value="Unassembled WGS sequence"/>
</dbReference>
<dbReference type="PATRIC" id="fig|379893.4.peg.3414"/>
<sequence length="227" mass="24802">MSREVREFVCRSFSSSPVAMDASPVALLRAGLKALASRWAEAFSDAAESLAGDFCARSGASGDRSLQAALRKEGMAVEFQITPAMQEVQQAIVAENVALIKSIPQQYFTRIESLVMESVTRGGDLQTLSERLSHQFNVTARRAQFIARDQTRKATSALSAARQQSVGIEEGEWLHSGGGNKPRPGHVKAGKEKRRFRLSKGCLIDGEYIMPGQLINCGCSWRPVIPF</sequence>
<dbReference type="EMBL" id="JNGI01000035">
    <property type="protein sequence ID" value="KNC94020.1"/>
    <property type="molecule type" value="Genomic_DNA"/>
</dbReference>
<evidence type="ECO:0000259" key="2">
    <source>
        <dbReference type="Pfam" id="PF04233"/>
    </source>
</evidence>
<protein>
    <recommendedName>
        <fullName evidence="2">Phage head morphogenesis domain-containing protein</fullName>
    </recommendedName>
</protein>
<evidence type="ECO:0000256" key="1">
    <source>
        <dbReference type="SAM" id="MobiDB-lite"/>
    </source>
</evidence>
<dbReference type="InterPro" id="IPR006528">
    <property type="entry name" value="Phage_head_morphogenesis_dom"/>
</dbReference>
<dbReference type="OrthoDB" id="6637795at2"/>
<name>A0A0L0GXS6_9ENTR</name>
<feature type="domain" description="Phage head morphogenesis" evidence="2">
    <location>
        <begin position="110"/>
        <end position="220"/>
    </location>
</feature>
<organism evidence="3 4">
    <name type="scientific">Trabulsiella odontotermitis</name>
    <dbReference type="NCBI Taxonomy" id="379893"/>
    <lineage>
        <taxon>Bacteria</taxon>
        <taxon>Pseudomonadati</taxon>
        <taxon>Pseudomonadota</taxon>
        <taxon>Gammaproteobacteria</taxon>
        <taxon>Enterobacterales</taxon>
        <taxon>Enterobacteriaceae</taxon>
        <taxon>Trabulsiella</taxon>
    </lineage>
</organism>